<gene>
    <name evidence="2" type="ORF">M406DRAFT_320788</name>
</gene>
<protein>
    <submittedName>
        <fullName evidence="2">Uncharacterized protein</fullName>
    </submittedName>
</protein>
<dbReference type="Proteomes" id="UP000803844">
    <property type="component" value="Unassembled WGS sequence"/>
</dbReference>
<keyword evidence="3" id="KW-1185">Reference proteome</keyword>
<dbReference type="EMBL" id="MU032344">
    <property type="protein sequence ID" value="KAF3771376.1"/>
    <property type="molecule type" value="Genomic_DNA"/>
</dbReference>
<name>A0A9P4YDH6_CRYP1</name>
<feature type="non-terminal residue" evidence="2">
    <location>
        <position position="61"/>
    </location>
</feature>
<dbReference type="GeneID" id="63836558"/>
<evidence type="ECO:0000313" key="2">
    <source>
        <dbReference type="EMBL" id="KAF3771376.1"/>
    </source>
</evidence>
<feature type="region of interest" description="Disordered" evidence="1">
    <location>
        <begin position="1"/>
        <end position="22"/>
    </location>
</feature>
<accession>A0A9P4YDH6</accession>
<comment type="caution">
    <text evidence="2">The sequence shown here is derived from an EMBL/GenBank/DDBJ whole genome shotgun (WGS) entry which is preliminary data.</text>
</comment>
<sequence length="61" mass="7106">MPRDLVKISSVKSRERDEKKSLNQRECDQVYTAIKRWKAHDGAVLVPVVRKEVVSELQERA</sequence>
<evidence type="ECO:0000313" key="3">
    <source>
        <dbReference type="Proteomes" id="UP000803844"/>
    </source>
</evidence>
<dbReference type="RefSeq" id="XP_040782337.1">
    <property type="nucleotide sequence ID" value="XM_040919429.1"/>
</dbReference>
<reference evidence="2" key="1">
    <citation type="journal article" date="2020" name="Phytopathology">
        <title>Genome sequence of the chestnut blight fungus Cryphonectria parasitica EP155: A fundamental resource for an archetypical invasive plant pathogen.</title>
        <authorList>
            <person name="Crouch J.A."/>
            <person name="Dawe A."/>
            <person name="Aerts A."/>
            <person name="Barry K."/>
            <person name="Churchill A.C.L."/>
            <person name="Grimwood J."/>
            <person name="Hillman B."/>
            <person name="Milgroom M.G."/>
            <person name="Pangilinan J."/>
            <person name="Smith M."/>
            <person name="Salamov A."/>
            <person name="Schmutz J."/>
            <person name="Yadav J."/>
            <person name="Grigoriev I.V."/>
            <person name="Nuss D."/>
        </authorList>
    </citation>
    <scope>NUCLEOTIDE SEQUENCE</scope>
    <source>
        <strain evidence="2">EP155</strain>
    </source>
</reference>
<dbReference type="AlphaFoldDB" id="A0A9P4YDH6"/>
<organism evidence="2 3">
    <name type="scientific">Cryphonectria parasitica (strain ATCC 38755 / EP155)</name>
    <dbReference type="NCBI Taxonomy" id="660469"/>
    <lineage>
        <taxon>Eukaryota</taxon>
        <taxon>Fungi</taxon>
        <taxon>Dikarya</taxon>
        <taxon>Ascomycota</taxon>
        <taxon>Pezizomycotina</taxon>
        <taxon>Sordariomycetes</taxon>
        <taxon>Sordariomycetidae</taxon>
        <taxon>Diaporthales</taxon>
        <taxon>Cryphonectriaceae</taxon>
        <taxon>Cryphonectria-Endothia species complex</taxon>
        <taxon>Cryphonectria</taxon>
    </lineage>
</organism>
<proteinExistence type="predicted"/>
<evidence type="ECO:0000256" key="1">
    <source>
        <dbReference type="SAM" id="MobiDB-lite"/>
    </source>
</evidence>
<dbReference type="OrthoDB" id="5118341at2759"/>